<organism evidence="2 4">
    <name type="scientific">Neoehrlichia mikurensis</name>
    <dbReference type="NCBI Taxonomy" id="89586"/>
    <lineage>
        <taxon>Bacteria</taxon>
        <taxon>Pseudomonadati</taxon>
        <taxon>Pseudomonadota</taxon>
        <taxon>Alphaproteobacteria</taxon>
        <taxon>Rickettsiales</taxon>
        <taxon>Anaplasmataceae</taxon>
        <taxon>Candidatus Neoehrlichia</taxon>
    </lineage>
</organism>
<evidence type="ECO:0000313" key="4">
    <source>
        <dbReference type="Proteomes" id="UP001059822"/>
    </source>
</evidence>
<keyword evidence="2" id="KW-0378">Hydrolase</keyword>
<protein>
    <submittedName>
        <fullName evidence="2">Gamma-glutamyl-gamma-aminobutyrate hydrolase family protein</fullName>
    </submittedName>
</protein>
<dbReference type="InterPro" id="IPR011697">
    <property type="entry name" value="Peptidase_C26"/>
</dbReference>
<keyword evidence="1" id="KW-0472">Membrane</keyword>
<dbReference type="Proteomes" id="UP001059985">
    <property type="component" value="Chromosome"/>
</dbReference>
<keyword evidence="5" id="KW-1185">Reference proteome</keyword>
<accession>A0A9Q9BXF5</accession>
<keyword evidence="1" id="KW-1133">Transmembrane helix</keyword>
<feature type="transmembrane region" description="Helical" evidence="1">
    <location>
        <begin position="12"/>
        <end position="30"/>
    </location>
</feature>
<keyword evidence="1" id="KW-0812">Transmembrane</keyword>
<evidence type="ECO:0000313" key="5">
    <source>
        <dbReference type="Proteomes" id="UP001059985"/>
    </source>
</evidence>
<evidence type="ECO:0000256" key="1">
    <source>
        <dbReference type="SAM" id="Phobius"/>
    </source>
</evidence>
<gene>
    <name evidence="3" type="ORF">LUA81_00160</name>
    <name evidence="2" type="ORF">LUA82_00155</name>
</gene>
<dbReference type="Pfam" id="PF07722">
    <property type="entry name" value="Peptidase_C26"/>
    <property type="match status" value="1"/>
</dbReference>
<reference evidence="2" key="1">
    <citation type="journal article" date="2022" name="Microorganisms">
        <title>Assembly and Comparison of Ca. Neoehrlichia mikurensis Genomes.</title>
        <authorList>
            <person name="Azagi T."/>
            <person name="Dirks R.P."/>
            <person name="Yebra-Pimentel E.S."/>
            <person name="Schaap P.J."/>
            <person name="Koehorst J.J."/>
            <person name="Esser H.J."/>
            <person name="Sprong H."/>
        </authorList>
    </citation>
    <scope>NUCLEOTIDE SEQUENCE</scope>
    <source>
        <strain evidence="3">18-2804</strain>
        <strain evidence="2">18-2837</strain>
    </source>
</reference>
<dbReference type="EMBL" id="CP089285">
    <property type="protein sequence ID" value="UTO56423.1"/>
    <property type="molecule type" value="Genomic_DNA"/>
</dbReference>
<sequence>MQDYIFYRNKTLFYVQLLFILLLLPYNQLYASLKNQNNVIVGILSTKIPSYPTEYKTAVNITKILNSKGVKVVLIDYNTVIKSAEEFNSCGFQTFDQAINFVLSKFIHDNGINRILIPGNYYNISSSPLNPSPNRQLVTNSIVTIVKNNPKIHLLAICGGLQGIMHAQGILVNRIDNMVQSQDTVNTHIVSMPYPYSKNANLHQVIINLNSRLANIICKTFKRQYDRIVTYLPDSHHEAINSSSDNIKKMYALGYKVVAISEDGIIEAVEDVNNNILLQMHPEYLLMNYKEKLTDYHRKKALIISDAIIDDFLYRK</sequence>
<evidence type="ECO:0000313" key="3">
    <source>
        <dbReference type="EMBL" id="UTO56423.1"/>
    </source>
</evidence>
<dbReference type="RefSeq" id="WP_218193962.1">
    <property type="nucleotide sequence ID" value="NZ_CP054597.1"/>
</dbReference>
<name>A0A9Q9BXF5_9RICK</name>
<dbReference type="AlphaFoldDB" id="A0A9Q9BXF5"/>
<proteinExistence type="predicted"/>
<dbReference type="Proteomes" id="UP001059822">
    <property type="component" value="Chromosome"/>
</dbReference>
<evidence type="ECO:0000313" key="2">
    <source>
        <dbReference type="EMBL" id="UTO55501.1"/>
    </source>
</evidence>
<dbReference type="EMBL" id="CP089286">
    <property type="protein sequence ID" value="UTO55501.1"/>
    <property type="molecule type" value="Genomic_DNA"/>
</dbReference>
<dbReference type="GO" id="GO:0016787">
    <property type="term" value="F:hydrolase activity"/>
    <property type="evidence" value="ECO:0007669"/>
    <property type="project" value="UniProtKB-KW"/>
</dbReference>